<dbReference type="OrthoDB" id="8195376at2759"/>
<dbReference type="AlphaFoldDB" id="A0A9N9QNG2"/>
<dbReference type="Proteomes" id="UP001152799">
    <property type="component" value="Chromosome 3"/>
</dbReference>
<sequence>MEADFKQQLSELQNSLRELLVLQKGGSSEESISVEQRYLETECVDITKVEYVCFSSNKSLPGKLDDSLNLAQFKNWKIKFENYLLYQGVNINSTGEVTALLSSFTQNILDVVQFVLGISIKLRLYMF</sequence>
<dbReference type="EMBL" id="OU892279">
    <property type="protein sequence ID" value="CAG9766481.1"/>
    <property type="molecule type" value="Genomic_DNA"/>
</dbReference>
<keyword evidence="2" id="KW-1185">Reference proteome</keyword>
<reference evidence="1" key="1">
    <citation type="submission" date="2022-01" db="EMBL/GenBank/DDBJ databases">
        <authorList>
            <person name="King R."/>
        </authorList>
    </citation>
    <scope>NUCLEOTIDE SEQUENCE</scope>
</reference>
<protein>
    <submittedName>
        <fullName evidence="1">Uncharacterized protein</fullName>
    </submittedName>
</protein>
<gene>
    <name evidence="1" type="ORF">CEUTPL_LOCUS7065</name>
</gene>
<accession>A0A9N9QNG2</accession>
<evidence type="ECO:0000313" key="1">
    <source>
        <dbReference type="EMBL" id="CAG9766481.1"/>
    </source>
</evidence>
<proteinExistence type="predicted"/>
<evidence type="ECO:0000313" key="2">
    <source>
        <dbReference type="Proteomes" id="UP001152799"/>
    </source>
</evidence>
<name>A0A9N9QNG2_9CUCU</name>
<organism evidence="1 2">
    <name type="scientific">Ceutorhynchus assimilis</name>
    <name type="common">cabbage seed weevil</name>
    <dbReference type="NCBI Taxonomy" id="467358"/>
    <lineage>
        <taxon>Eukaryota</taxon>
        <taxon>Metazoa</taxon>
        <taxon>Ecdysozoa</taxon>
        <taxon>Arthropoda</taxon>
        <taxon>Hexapoda</taxon>
        <taxon>Insecta</taxon>
        <taxon>Pterygota</taxon>
        <taxon>Neoptera</taxon>
        <taxon>Endopterygota</taxon>
        <taxon>Coleoptera</taxon>
        <taxon>Polyphaga</taxon>
        <taxon>Cucujiformia</taxon>
        <taxon>Curculionidae</taxon>
        <taxon>Ceutorhynchinae</taxon>
        <taxon>Ceutorhynchus</taxon>
    </lineage>
</organism>